<dbReference type="InterPro" id="IPR000772">
    <property type="entry name" value="Ricin_B_lectin"/>
</dbReference>
<evidence type="ECO:0000313" key="9">
    <source>
        <dbReference type="EMBL" id="MEK7953530.1"/>
    </source>
</evidence>
<feature type="domain" description="Phosphatidylinositol-specific phospholipase C X" evidence="7">
    <location>
        <begin position="31"/>
        <end position="173"/>
    </location>
</feature>
<name>A0ABU9B0L9_9BACT</name>
<comment type="caution">
    <text evidence="9">The sequence shown here is derived from an EMBL/GenBank/DDBJ whole genome shotgun (WGS) entry which is preliminary data.</text>
</comment>
<sequence length="587" mass="64467">MKHTMGRLAGLLMVALSYCANAAGNNWMTPLDGNLPLSQFSIPGTHDSGAMVEPVSGTAKCQNLSITDQLNAGVRFLDIRCRHINDAFAIHHGQVYQNMNFNDVLNSTIGFLNANPGETVIMSVKEEYNATGNTRSFEATFDTYVAANPSKWVLGSAIPTLTQARGKIVLFRRFGASATPKGIDASNWPDNTTFSTGGTLRVQDRYNVSDNNAKWNQILQILNEARYGGPGTLYVNFTSGTTSIFGVPNIPTVSNNINPRITTFFGSNVSGRFGSILMDFADAAKCSAIYNTNAPSGRPVYRPAYFMIVNRNSGKCLDLIGGNTNNGAQVNQWTYDYNGANQRWVFAPTENSDHFRISSWVSGKCACIENDSTAAGAKVHAWEYTGNNNGQQFDLVDAGNGYYKIRNVKSGLVLQITGAGTADNDRVEQAADNGSINQQWRLQPWGDYFARASTGKYICVENMGSTNGSPIIQYSWENNPWFKWRFESVTNGHLRASSLNALTRVLCVVNGTSVNGEDCQLWDYLPANAGDQKLRILPKTNGLFKFYFVHDGMSWDIPGGNGGNNVRLEQYPDNGNAWQDFLLERTP</sequence>
<dbReference type="Pfam" id="PF00652">
    <property type="entry name" value="Ricin_B_lectin"/>
    <property type="match status" value="1"/>
</dbReference>
<dbReference type="RefSeq" id="WP_341407297.1">
    <property type="nucleotide sequence ID" value="NZ_JBBUKT010000012.1"/>
</dbReference>
<dbReference type="InterPro" id="IPR051057">
    <property type="entry name" value="PI-PLC_domain"/>
</dbReference>
<keyword evidence="10" id="KW-1185">Reference proteome</keyword>
<reference evidence="9 10" key="1">
    <citation type="submission" date="2024-04" db="EMBL/GenBank/DDBJ databases">
        <title>Luteolibacter sp. isolated from soil.</title>
        <authorList>
            <person name="An J."/>
        </authorList>
    </citation>
    <scope>NUCLEOTIDE SEQUENCE [LARGE SCALE GENOMIC DNA]</scope>
    <source>
        <strain evidence="9 10">Y139</strain>
    </source>
</reference>
<feature type="chain" id="PRO_5046513122" description="1-phosphatidylinositol phosphodiesterase" evidence="6">
    <location>
        <begin position="23"/>
        <end position="587"/>
    </location>
</feature>
<evidence type="ECO:0000313" key="10">
    <source>
        <dbReference type="Proteomes" id="UP001371305"/>
    </source>
</evidence>
<dbReference type="InterPro" id="IPR035992">
    <property type="entry name" value="Ricin_B-like_lectins"/>
</dbReference>
<evidence type="ECO:0000259" key="8">
    <source>
        <dbReference type="SMART" id="SM00458"/>
    </source>
</evidence>
<dbReference type="SUPFAM" id="SSF50370">
    <property type="entry name" value="Ricin B-like lectins"/>
    <property type="match status" value="2"/>
</dbReference>
<dbReference type="PANTHER" id="PTHR13593">
    <property type="match status" value="1"/>
</dbReference>
<evidence type="ECO:0000256" key="5">
    <source>
        <dbReference type="ARBA" id="ARBA00030782"/>
    </source>
</evidence>
<dbReference type="CDD" id="cd08586">
    <property type="entry name" value="PI-PLCc_BcPLC_like"/>
    <property type="match status" value="1"/>
</dbReference>
<dbReference type="Gene3D" id="3.20.20.190">
    <property type="entry name" value="Phosphatidylinositol (PI) phosphodiesterase"/>
    <property type="match status" value="1"/>
</dbReference>
<evidence type="ECO:0000256" key="6">
    <source>
        <dbReference type="SAM" id="SignalP"/>
    </source>
</evidence>
<organism evidence="9 10">
    <name type="scientific">Luteolibacter soli</name>
    <dbReference type="NCBI Taxonomy" id="3135280"/>
    <lineage>
        <taxon>Bacteria</taxon>
        <taxon>Pseudomonadati</taxon>
        <taxon>Verrucomicrobiota</taxon>
        <taxon>Verrucomicrobiia</taxon>
        <taxon>Verrucomicrobiales</taxon>
        <taxon>Verrucomicrobiaceae</taxon>
        <taxon>Luteolibacter</taxon>
    </lineage>
</organism>
<accession>A0ABU9B0L9</accession>
<dbReference type="PANTHER" id="PTHR13593:SF113">
    <property type="entry name" value="SI:DKEY-266F7.9"/>
    <property type="match status" value="1"/>
</dbReference>
<dbReference type="SMART" id="SM00458">
    <property type="entry name" value="RICIN"/>
    <property type="match status" value="1"/>
</dbReference>
<dbReference type="Pfam" id="PF00388">
    <property type="entry name" value="PI-PLC-X"/>
    <property type="match status" value="1"/>
</dbReference>
<evidence type="ECO:0000256" key="3">
    <source>
        <dbReference type="ARBA" id="ARBA00019758"/>
    </source>
</evidence>
<dbReference type="EMBL" id="JBBUKT010000012">
    <property type="protein sequence ID" value="MEK7953530.1"/>
    <property type="molecule type" value="Genomic_DNA"/>
</dbReference>
<dbReference type="CDD" id="cd00161">
    <property type="entry name" value="beta-trefoil_Ricin-like"/>
    <property type="match status" value="3"/>
</dbReference>
<keyword evidence="6" id="KW-0732">Signal</keyword>
<feature type="signal peptide" evidence="6">
    <location>
        <begin position="1"/>
        <end position="22"/>
    </location>
</feature>
<proteinExistence type="predicted"/>
<feature type="domain" description="Ricin B lectin" evidence="8">
    <location>
        <begin position="303"/>
        <end position="443"/>
    </location>
</feature>
<dbReference type="SMART" id="SM00148">
    <property type="entry name" value="PLCXc"/>
    <property type="match status" value="1"/>
</dbReference>
<dbReference type="SUPFAM" id="SSF51695">
    <property type="entry name" value="PLC-like phosphodiesterases"/>
    <property type="match status" value="1"/>
</dbReference>
<dbReference type="InterPro" id="IPR017946">
    <property type="entry name" value="PLC-like_Pdiesterase_TIM-brl"/>
</dbReference>
<protein>
    <recommendedName>
        <fullName evidence="3">1-phosphatidylinositol phosphodiesterase</fullName>
        <ecNumber evidence="2">4.6.1.13</ecNumber>
    </recommendedName>
    <alternativeName>
        <fullName evidence="4">Phosphatidylinositol diacylglycerol-lyase</fullName>
    </alternativeName>
    <alternativeName>
        <fullName evidence="5">Phosphatidylinositol-specific phospholipase C</fullName>
    </alternativeName>
</protein>
<evidence type="ECO:0000259" key="7">
    <source>
        <dbReference type="SMART" id="SM00148"/>
    </source>
</evidence>
<dbReference type="InterPro" id="IPR000909">
    <property type="entry name" value="PLipase_C_PInositol-sp_X_dom"/>
</dbReference>
<dbReference type="PROSITE" id="PS50231">
    <property type="entry name" value="RICIN_B_LECTIN"/>
    <property type="match status" value="1"/>
</dbReference>
<evidence type="ECO:0000256" key="2">
    <source>
        <dbReference type="ARBA" id="ARBA00012581"/>
    </source>
</evidence>
<dbReference type="PROSITE" id="PS50007">
    <property type="entry name" value="PIPLC_X_DOMAIN"/>
    <property type="match status" value="1"/>
</dbReference>
<evidence type="ECO:0000256" key="4">
    <source>
        <dbReference type="ARBA" id="ARBA00030474"/>
    </source>
</evidence>
<gene>
    <name evidence="9" type="ORF">WKV53_23650</name>
</gene>
<evidence type="ECO:0000256" key="1">
    <source>
        <dbReference type="ARBA" id="ARBA00001316"/>
    </source>
</evidence>
<dbReference type="Proteomes" id="UP001371305">
    <property type="component" value="Unassembled WGS sequence"/>
</dbReference>
<dbReference type="EC" id="4.6.1.13" evidence="2"/>
<comment type="catalytic activity">
    <reaction evidence="1">
        <text>a 1,2-diacyl-sn-glycero-3-phospho-(1D-myo-inositol) = 1D-myo-inositol 1,2-cyclic phosphate + a 1,2-diacyl-sn-glycerol</text>
        <dbReference type="Rhea" id="RHEA:17093"/>
        <dbReference type="ChEBI" id="CHEBI:17815"/>
        <dbReference type="ChEBI" id="CHEBI:57880"/>
        <dbReference type="ChEBI" id="CHEBI:58484"/>
        <dbReference type="EC" id="4.6.1.13"/>
    </reaction>
</comment>
<dbReference type="Gene3D" id="2.80.10.50">
    <property type="match status" value="3"/>
</dbReference>